<proteinExistence type="predicted"/>
<evidence type="ECO:0000313" key="2">
    <source>
        <dbReference type="Proteomes" id="UP000233469"/>
    </source>
</evidence>
<evidence type="ECO:0000313" key="1">
    <source>
        <dbReference type="EMBL" id="PKK78260.1"/>
    </source>
</evidence>
<protein>
    <submittedName>
        <fullName evidence="1">Uncharacterized protein</fullName>
    </submittedName>
</protein>
<reference evidence="1 2" key="1">
    <citation type="submission" date="2016-04" db="EMBL/GenBank/DDBJ databases">
        <title>Genome analyses suggest a sexual origin of heterokaryosis in a supposedly ancient asexual fungus.</title>
        <authorList>
            <person name="Ropars J."/>
            <person name="Sedzielewska K."/>
            <person name="Noel J."/>
            <person name="Charron P."/>
            <person name="Farinelli L."/>
            <person name="Marton T."/>
            <person name="Kruger M."/>
            <person name="Pelin A."/>
            <person name="Brachmann A."/>
            <person name="Corradi N."/>
        </authorList>
    </citation>
    <scope>NUCLEOTIDE SEQUENCE [LARGE SCALE GENOMIC DNA]</scope>
    <source>
        <strain evidence="1 2">C2</strain>
    </source>
</reference>
<gene>
    <name evidence="1" type="ORF">RhiirC2_730282</name>
</gene>
<dbReference type="Proteomes" id="UP000233469">
    <property type="component" value="Unassembled WGS sequence"/>
</dbReference>
<accession>A0A2N1NWH0</accession>
<feature type="non-terminal residue" evidence="1">
    <location>
        <position position="76"/>
    </location>
</feature>
<name>A0A2N1NWH0_9GLOM</name>
<dbReference type="EMBL" id="LLXL01000090">
    <property type="protein sequence ID" value="PKK78260.1"/>
    <property type="molecule type" value="Genomic_DNA"/>
</dbReference>
<comment type="caution">
    <text evidence="1">The sequence shown here is derived from an EMBL/GenBank/DDBJ whole genome shotgun (WGS) entry which is preliminary data.</text>
</comment>
<dbReference type="AlphaFoldDB" id="A0A2N1NWH0"/>
<organism evidence="1 2">
    <name type="scientific">Rhizophagus irregularis</name>
    <dbReference type="NCBI Taxonomy" id="588596"/>
    <lineage>
        <taxon>Eukaryota</taxon>
        <taxon>Fungi</taxon>
        <taxon>Fungi incertae sedis</taxon>
        <taxon>Mucoromycota</taxon>
        <taxon>Glomeromycotina</taxon>
        <taxon>Glomeromycetes</taxon>
        <taxon>Glomerales</taxon>
        <taxon>Glomeraceae</taxon>
        <taxon>Rhizophagus</taxon>
    </lineage>
</organism>
<sequence>MTNQNYEIEISKKIAMDFIKLPKINLSNKSYLKMIRPSTKLEVGLISSNIFSIENLSSFPFIKIDGESYEDFYYIL</sequence>
<reference evidence="1 2" key="2">
    <citation type="submission" date="2017-10" db="EMBL/GenBank/DDBJ databases">
        <title>Extensive intraspecific genome diversity in a model arbuscular mycorrhizal fungus.</title>
        <authorList>
            <person name="Chen E.C.H."/>
            <person name="Morin E."/>
            <person name="Baudet D."/>
            <person name="Noel J."/>
            <person name="Ndikumana S."/>
            <person name="Charron P."/>
            <person name="St-Onge C."/>
            <person name="Giorgi J."/>
            <person name="Grigoriev I.V."/>
            <person name="Roux C."/>
            <person name="Martin F.M."/>
            <person name="Corradi N."/>
        </authorList>
    </citation>
    <scope>NUCLEOTIDE SEQUENCE [LARGE SCALE GENOMIC DNA]</scope>
    <source>
        <strain evidence="1 2">C2</strain>
    </source>
</reference>